<protein>
    <submittedName>
        <fullName evidence="1">Uncharacterized protein</fullName>
    </submittedName>
</protein>
<evidence type="ECO:0000313" key="1">
    <source>
        <dbReference type="EMBL" id="GAI71446.1"/>
    </source>
</evidence>
<reference evidence="1" key="1">
    <citation type="journal article" date="2014" name="Front. Microbiol.">
        <title>High frequency of phylogenetically diverse reductive dehalogenase-homologous genes in deep subseafloor sedimentary metagenomes.</title>
        <authorList>
            <person name="Kawai M."/>
            <person name="Futagami T."/>
            <person name="Toyoda A."/>
            <person name="Takaki Y."/>
            <person name="Nishi S."/>
            <person name="Hori S."/>
            <person name="Arai W."/>
            <person name="Tsubouchi T."/>
            <person name="Morono Y."/>
            <person name="Uchiyama I."/>
            <person name="Ito T."/>
            <person name="Fujiyama A."/>
            <person name="Inagaki F."/>
            <person name="Takami H."/>
        </authorList>
    </citation>
    <scope>NUCLEOTIDE SEQUENCE</scope>
    <source>
        <strain evidence="1">Expedition CK06-06</strain>
    </source>
</reference>
<comment type="caution">
    <text evidence="1">The sequence shown here is derived from an EMBL/GenBank/DDBJ whole genome shotgun (WGS) entry which is preliminary data.</text>
</comment>
<gene>
    <name evidence="1" type="ORF">S06H3_66818</name>
</gene>
<accession>X1RX03</accession>
<name>X1RX03_9ZZZZ</name>
<feature type="non-terminal residue" evidence="1">
    <location>
        <position position="1"/>
    </location>
</feature>
<proteinExistence type="predicted"/>
<dbReference type="AlphaFoldDB" id="X1RX03"/>
<sequence length="33" mass="3656">ISPEEIKEMMDKYKEKVATQLGILSVVVGYSAV</sequence>
<organism evidence="1">
    <name type="scientific">marine sediment metagenome</name>
    <dbReference type="NCBI Taxonomy" id="412755"/>
    <lineage>
        <taxon>unclassified sequences</taxon>
        <taxon>metagenomes</taxon>
        <taxon>ecological metagenomes</taxon>
    </lineage>
</organism>
<dbReference type="EMBL" id="BARV01045793">
    <property type="protein sequence ID" value="GAI71446.1"/>
    <property type="molecule type" value="Genomic_DNA"/>
</dbReference>